<evidence type="ECO:0000256" key="1">
    <source>
        <dbReference type="SAM" id="Phobius"/>
    </source>
</evidence>
<accession>A0ABT3H8A2</accession>
<dbReference type="Proteomes" id="UP001209755">
    <property type="component" value="Unassembled WGS sequence"/>
</dbReference>
<reference evidence="3" key="1">
    <citation type="submission" date="2023-07" db="EMBL/GenBank/DDBJ databases">
        <title>Genome sequencing of Purple Non-Sulfur Bacteria from various extreme environments.</title>
        <authorList>
            <person name="Mayer M."/>
        </authorList>
    </citation>
    <scope>NUCLEOTIDE SEQUENCE [LARGE SCALE GENOMIC DNA]</scope>
    <source>
        <strain evidence="3">DSM 17935</strain>
    </source>
</reference>
<protein>
    <submittedName>
        <fullName evidence="2">Uncharacterized membrane protein YhaH (DUF805 family)</fullName>
    </submittedName>
</protein>
<sequence length="128" mass="13906">MSTGQGGGLPKMRGVLWLFAGIDGRISREPYWLGMFFLHLITIILLGTAVRYPQTQPMVGAILTFAAIPMVWAEIALMAKRAHDYGLTGFVALLALVPFVNILTEIFLGVMAGEKGPNAYGKRANIPD</sequence>
<dbReference type="RefSeq" id="WP_264600207.1">
    <property type="nucleotide sequence ID" value="NZ_JAOQNS010000002.1"/>
</dbReference>
<dbReference type="InterPro" id="IPR008523">
    <property type="entry name" value="DUF805"/>
</dbReference>
<keyword evidence="1" id="KW-0812">Transmembrane</keyword>
<dbReference type="PANTHER" id="PTHR34980:SF2">
    <property type="entry name" value="INNER MEMBRANE PROTEIN YHAH-RELATED"/>
    <property type="match status" value="1"/>
</dbReference>
<organism evidence="2 3">
    <name type="scientific">Rhodobium gokarnense</name>
    <dbReference type="NCBI Taxonomy" id="364296"/>
    <lineage>
        <taxon>Bacteria</taxon>
        <taxon>Pseudomonadati</taxon>
        <taxon>Pseudomonadota</taxon>
        <taxon>Alphaproteobacteria</taxon>
        <taxon>Hyphomicrobiales</taxon>
        <taxon>Rhodobiaceae</taxon>
        <taxon>Rhodobium</taxon>
    </lineage>
</organism>
<name>A0ABT3H8A2_9HYPH</name>
<evidence type="ECO:0000313" key="2">
    <source>
        <dbReference type="EMBL" id="MCW2306541.1"/>
    </source>
</evidence>
<keyword evidence="1" id="KW-1133">Transmembrane helix</keyword>
<dbReference type="EMBL" id="JAOQNS010000002">
    <property type="protein sequence ID" value="MCW2306541.1"/>
    <property type="molecule type" value="Genomic_DNA"/>
</dbReference>
<keyword evidence="1" id="KW-0472">Membrane</keyword>
<feature type="transmembrane region" description="Helical" evidence="1">
    <location>
        <begin position="31"/>
        <end position="52"/>
    </location>
</feature>
<keyword evidence="3" id="KW-1185">Reference proteome</keyword>
<gene>
    <name evidence="2" type="ORF">M2319_000860</name>
</gene>
<feature type="transmembrane region" description="Helical" evidence="1">
    <location>
        <begin position="58"/>
        <end position="78"/>
    </location>
</feature>
<proteinExistence type="predicted"/>
<evidence type="ECO:0000313" key="3">
    <source>
        <dbReference type="Proteomes" id="UP001209755"/>
    </source>
</evidence>
<dbReference type="PANTHER" id="PTHR34980">
    <property type="entry name" value="INNER MEMBRANE PROTEIN-RELATED-RELATED"/>
    <property type="match status" value="1"/>
</dbReference>
<feature type="transmembrane region" description="Helical" evidence="1">
    <location>
        <begin position="90"/>
        <end position="112"/>
    </location>
</feature>
<comment type="caution">
    <text evidence="2">The sequence shown here is derived from an EMBL/GenBank/DDBJ whole genome shotgun (WGS) entry which is preliminary data.</text>
</comment>
<dbReference type="Pfam" id="PF05656">
    <property type="entry name" value="DUF805"/>
    <property type="match status" value="1"/>
</dbReference>